<protein>
    <submittedName>
        <fullName evidence="3">Amidohydrolase 1</fullName>
    </submittedName>
    <submittedName>
        <fullName evidence="4">Cytosine/adenosine deaminase</fullName>
    </submittedName>
</protein>
<dbReference type="EMBL" id="FJNB01000002">
    <property type="protein sequence ID" value="CZQ85371.1"/>
    <property type="molecule type" value="Genomic_DNA"/>
</dbReference>
<dbReference type="EMBL" id="FNYT01000018">
    <property type="protein sequence ID" value="SEJ58018.1"/>
    <property type="molecule type" value="Genomic_DNA"/>
</dbReference>
<dbReference type="SUPFAM" id="SSF51556">
    <property type="entry name" value="Metallo-dependent hydrolases"/>
    <property type="match status" value="1"/>
</dbReference>
<dbReference type="Pfam" id="PF01979">
    <property type="entry name" value="Amidohydro_1"/>
    <property type="match status" value="1"/>
</dbReference>
<evidence type="ECO:0000313" key="5">
    <source>
        <dbReference type="Proteomes" id="UP000076878"/>
    </source>
</evidence>
<accession>A0A143YBT5</accession>
<evidence type="ECO:0000259" key="2">
    <source>
        <dbReference type="Pfam" id="PF01979"/>
    </source>
</evidence>
<dbReference type="SUPFAM" id="SSF51338">
    <property type="entry name" value="Composite domain of metallo-dependent hydrolases"/>
    <property type="match status" value="1"/>
</dbReference>
<dbReference type="InterPro" id="IPR006680">
    <property type="entry name" value="Amidohydro-rel"/>
</dbReference>
<organism evidence="3 5">
    <name type="scientific">Trichococcus ilyis</name>
    <dbReference type="NCBI Taxonomy" id="640938"/>
    <lineage>
        <taxon>Bacteria</taxon>
        <taxon>Bacillati</taxon>
        <taxon>Bacillota</taxon>
        <taxon>Bacilli</taxon>
        <taxon>Lactobacillales</taxon>
        <taxon>Carnobacteriaceae</taxon>
        <taxon>Trichococcus</taxon>
    </lineage>
</organism>
<reference evidence="3 5" key="1">
    <citation type="submission" date="2016-02" db="EMBL/GenBank/DDBJ databases">
        <authorList>
            <person name="Wen L."/>
            <person name="He K."/>
            <person name="Yang H."/>
        </authorList>
    </citation>
    <scope>NUCLEOTIDE SEQUENCE [LARGE SCALE GENOMIC DNA]</scope>
    <source>
        <strain evidence="3">Trichococcus_R210</strain>
    </source>
</reference>
<dbReference type="CDD" id="cd01298">
    <property type="entry name" value="ATZ_TRZ_like"/>
    <property type="match status" value="1"/>
</dbReference>
<feature type="domain" description="Amidohydrolase-related" evidence="2">
    <location>
        <begin position="56"/>
        <end position="401"/>
    </location>
</feature>
<dbReference type="Proteomes" id="UP000076878">
    <property type="component" value="Unassembled WGS sequence"/>
</dbReference>
<keyword evidence="1 3" id="KW-0378">Hydrolase</keyword>
<dbReference type="RefSeq" id="WP_068621127.1">
    <property type="nucleotide sequence ID" value="NZ_FJNB01000002.1"/>
</dbReference>
<gene>
    <name evidence="4" type="ORF">SAMN05216375_11819</name>
    <name evidence="3" type="ORF">TR210_453</name>
</gene>
<evidence type="ECO:0000313" key="4">
    <source>
        <dbReference type="EMBL" id="SEJ58018.1"/>
    </source>
</evidence>
<dbReference type="Gene3D" id="3.20.20.140">
    <property type="entry name" value="Metal-dependent hydrolases"/>
    <property type="match status" value="1"/>
</dbReference>
<evidence type="ECO:0000313" key="6">
    <source>
        <dbReference type="Proteomes" id="UP000199280"/>
    </source>
</evidence>
<dbReference type="PANTHER" id="PTHR43794">
    <property type="entry name" value="AMINOHYDROLASE SSNA-RELATED"/>
    <property type="match status" value="1"/>
</dbReference>
<proteinExistence type="predicted"/>
<keyword evidence="6" id="KW-1185">Reference proteome</keyword>
<dbReference type="AlphaFoldDB" id="A0A143YBT5"/>
<dbReference type="PANTHER" id="PTHR43794:SF11">
    <property type="entry name" value="AMIDOHYDROLASE-RELATED DOMAIN-CONTAINING PROTEIN"/>
    <property type="match status" value="1"/>
</dbReference>
<dbReference type="GO" id="GO:0016810">
    <property type="term" value="F:hydrolase activity, acting on carbon-nitrogen (but not peptide) bonds"/>
    <property type="evidence" value="ECO:0007669"/>
    <property type="project" value="InterPro"/>
</dbReference>
<dbReference type="InterPro" id="IPR050287">
    <property type="entry name" value="MTA/SAH_deaminase"/>
</dbReference>
<dbReference type="Proteomes" id="UP000199280">
    <property type="component" value="Unassembled WGS sequence"/>
</dbReference>
<dbReference type="InterPro" id="IPR011059">
    <property type="entry name" value="Metal-dep_hydrolase_composite"/>
</dbReference>
<dbReference type="Gene3D" id="2.30.40.10">
    <property type="entry name" value="Urease, subunit C, domain 1"/>
    <property type="match status" value="1"/>
</dbReference>
<reference evidence="4 6" key="2">
    <citation type="submission" date="2016-10" db="EMBL/GenBank/DDBJ databases">
        <authorList>
            <person name="Varghese N."/>
            <person name="Submissions S."/>
        </authorList>
    </citation>
    <scope>NUCLEOTIDE SEQUENCE [LARGE SCALE GENOMIC DNA]</scope>
    <source>
        <strain evidence="4 6">DSM 22150</strain>
    </source>
</reference>
<evidence type="ECO:0000313" key="3">
    <source>
        <dbReference type="EMBL" id="CZQ85371.1"/>
    </source>
</evidence>
<evidence type="ECO:0000256" key="1">
    <source>
        <dbReference type="ARBA" id="ARBA00022801"/>
    </source>
</evidence>
<name>A0A143YBT5_9LACT</name>
<sequence>MKTLITNATVLTMNPEYEVFEKGFILFENDRILAVGPTEEQPSAGYDHMLDGKNAIAMPGMVNTHTHIGMIPFRSLGDDTPDRLRRFLFPLEKACMTKDLAYHSGKYAIAEMQLAGVTTFMDMYYFEDELAQATDEMKARAILGETVIDFATCDTTEAHGGLAYAEIFIPKWLGHNLITPAIAPHAPNTNSPQALRRAADIAEKYGVPLTLHLSEMDYEIRHFQEKYGKTPVAFLNDLSILNKRLIAAHCIHVTPEDITLLQQNEVAVAHCIGANTKSAKGVAPVKAMLEAGIRVGLGTDGPSSGNTLDLFTQMRMFANFHKTHLQDRGAFPAREIVRLATMGGAEVLGLADKIGSLEPGKKADIVLVETESANMFPIFDPYAVLVYSANAGNVSEVFINGAPIVKDKRLVAQNLNALRTALASEMQEFTKQAKANEKKPVL</sequence>
<dbReference type="OrthoDB" id="9797498at2"/>
<dbReference type="InterPro" id="IPR032466">
    <property type="entry name" value="Metal_Hydrolase"/>
</dbReference>
<dbReference type="STRING" id="640938.TR210_453"/>